<organism evidence="1 2">
    <name type="scientific">Nonomuraea guangzhouensis</name>
    <dbReference type="NCBI Taxonomy" id="1291555"/>
    <lineage>
        <taxon>Bacteria</taxon>
        <taxon>Bacillati</taxon>
        <taxon>Actinomycetota</taxon>
        <taxon>Actinomycetes</taxon>
        <taxon>Streptosporangiales</taxon>
        <taxon>Streptosporangiaceae</taxon>
        <taxon>Nonomuraea</taxon>
    </lineage>
</organism>
<keyword evidence="2" id="KW-1185">Reference proteome</keyword>
<dbReference type="EMBL" id="JBHUCM010000014">
    <property type="protein sequence ID" value="MFD1538822.1"/>
    <property type="molecule type" value="Genomic_DNA"/>
</dbReference>
<dbReference type="RefSeq" id="WP_219530696.1">
    <property type="nucleotide sequence ID" value="NZ_JAHKRM010000009.1"/>
</dbReference>
<dbReference type="Proteomes" id="UP001597097">
    <property type="component" value="Unassembled WGS sequence"/>
</dbReference>
<evidence type="ECO:0000313" key="1">
    <source>
        <dbReference type="EMBL" id="MFD1538822.1"/>
    </source>
</evidence>
<gene>
    <name evidence="1" type="ORF">ACFSJ0_17325</name>
</gene>
<proteinExistence type="predicted"/>
<comment type="caution">
    <text evidence="1">The sequence shown here is derived from an EMBL/GenBank/DDBJ whole genome shotgun (WGS) entry which is preliminary data.</text>
</comment>
<accession>A0ABW4GBT9</accession>
<protein>
    <submittedName>
        <fullName evidence="1">Uncharacterized protein</fullName>
    </submittedName>
</protein>
<name>A0ABW4GBT9_9ACTN</name>
<sequence>MHNHIPSNATTQFVGSLGSLTQIKAARGFARGQSGGDLTDIRALRTGQFYLAIEAVPFRKIRTSMCLSHHAQGPLTEEEVIERACRSM</sequence>
<evidence type="ECO:0000313" key="2">
    <source>
        <dbReference type="Proteomes" id="UP001597097"/>
    </source>
</evidence>
<reference evidence="2" key="1">
    <citation type="journal article" date="2019" name="Int. J. Syst. Evol. Microbiol.">
        <title>The Global Catalogue of Microorganisms (GCM) 10K type strain sequencing project: providing services to taxonomists for standard genome sequencing and annotation.</title>
        <authorList>
            <consortium name="The Broad Institute Genomics Platform"/>
            <consortium name="The Broad Institute Genome Sequencing Center for Infectious Disease"/>
            <person name="Wu L."/>
            <person name="Ma J."/>
        </authorList>
    </citation>
    <scope>NUCLEOTIDE SEQUENCE [LARGE SCALE GENOMIC DNA]</scope>
    <source>
        <strain evidence="2">CGMCC 1.15399</strain>
    </source>
</reference>